<protein>
    <recommendedName>
        <fullName evidence="4">Transmembrane protein</fullName>
    </recommendedName>
</protein>
<keyword evidence="1" id="KW-0472">Membrane</keyword>
<accession>A0A222EPI0</accession>
<name>A0A222EPI0_9MOLU</name>
<keyword evidence="3" id="KW-1185">Reference proteome</keyword>
<evidence type="ECO:0008006" key="4">
    <source>
        <dbReference type="Google" id="ProtNLM"/>
    </source>
</evidence>
<evidence type="ECO:0000313" key="2">
    <source>
        <dbReference type="EMBL" id="ASP28420.1"/>
    </source>
</evidence>
<keyword evidence="1" id="KW-1133">Transmembrane helix</keyword>
<keyword evidence="1" id="KW-0812">Transmembrane</keyword>
<evidence type="ECO:0000256" key="1">
    <source>
        <dbReference type="SAM" id="Phobius"/>
    </source>
</evidence>
<organism evidence="2 3">
    <name type="scientific">Spiroplasma corruscae</name>
    <dbReference type="NCBI Taxonomy" id="216934"/>
    <lineage>
        <taxon>Bacteria</taxon>
        <taxon>Bacillati</taxon>
        <taxon>Mycoplasmatota</taxon>
        <taxon>Mollicutes</taxon>
        <taxon>Entomoplasmatales</taxon>
        <taxon>Spiroplasmataceae</taxon>
        <taxon>Spiroplasma</taxon>
    </lineage>
</organism>
<feature type="transmembrane region" description="Helical" evidence="1">
    <location>
        <begin position="40"/>
        <end position="61"/>
    </location>
</feature>
<feature type="transmembrane region" description="Helical" evidence="1">
    <location>
        <begin position="127"/>
        <end position="149"/>
    </location>
</feature>
<reference evidence="2 3" key="1">
    <citation type="submission" date="2017-07" db="EMBL/GenBank/DDBJ databases">
        <title>Complete genome sequence of Spiroplasma corruscae EC-1 (DSM 19793).</title>
        <authorList>
            <person name="Tsai Y.-M."/>
            <person name="Lo W.-S."/>
            <person name="Kuo C.-H."/>
        </authorList>
    </citation>
    <scope>NUCLEOTIDE SEQUENCE [LARGE SCALE GENOMIC DNA]</scope>
    <source>
        <strain evidence="2 3">EC-1</strain>
    </source>
</reference>
<feature type="transmembrane region" description="Helical" evidence="1">
    <location>
        <begin position="93"/>
        <end position="115"/>
    </location>
</feature>
<dbReference type="RefSeq" id="WP_094049131.1">
    <property type="nucleotide sequence ID" value="NZ_CP022535.1"/>
</dbReference>
<sequence>MNKLKKTKKIFITLLMFFFITYFLSCITTKLVLFKEFYNYIFNFSLILFFLIIISFFAFIISEFSIIIKKMNDMRFDIEFKNMNKIMYFKNNLRTFMTFIKIALPIIILKIYFFFNSYNQDYKVELFATITFLIVLVVILSIIIFSLLVSMECMIRNYNVYNLDWSIFNQNDILYFDRYIVLIIDYDFNYSNQVFTENLLIFINRTKKEIDIITNIKQSIFLNVEKKATCPPISL</sequence>
<feature type="transmembrane region" description="Helical" evidence="1">
    <location>
        <begin position="12"/>
        <end position="34"/>
    </location>
</feature>
<dbReference type="EMBL" id="CP022535">
    <property type="protein sequence ID" value="ASP28420.1"/>
    <property type="molecule type" value="Genomic_DNA"/>
</dbReference>
<evidence type="ECO:0000313" key="3">
    <source>
        <dbReference type="Proteomes" id="UP000203229"/>
    </source>
</evidence>
<proteinExistence type="predicted"/>
<dbReference type="AlphaFoldDB" id="A0A222EPI0"/>
<dbReference type="KEGG" id="scou:SCORR_v1c06480"/>
<dbReference type="Proteomes" id="UP000203229">
    <property type="component" value="Chromosome"/>
</dbReference>
<gene>
    <name evidence="2" type="ORF">SCORR_v1c06480</name>
</gene>